<name>A0A1I1H4Y9_9BACT</name>
<evidence type="ECO:0000256" key="1">
    <source>
        <dbReference type="SAM" id="SignalP"/>
    </source>
</evidence>
<evidence type="ECO:0000259" key="2">
    <source>
        <dbReference type="Pfam" id="PF18962"/>
    </source>
</evidence>
<dbReference type="Pfam" id="PF03382">
    <property type="entry name" value="DUF285"/>
    <property type="match status" value="2"/>
</dbReference>
<feature type="domain" description="Secretion system C-terminal sorting" evidence="2">
    <location>
        <begin position="944"/>
        <end position="1015"/>
    </location>
</feature>
<sequence>MKNTYKLIVFVVMLCLWQTAATAQNFITKWNLATAGSGTTQLSIGTVTSGTVNYTWQELSPGTASGSGSWSGATLTITGLPTGATIQLEIAPTNFQRINISYGTDRNRLLEVAQWGGVAWTSMQTAFYGCANMQVTAIDVPNLGGVMNMSYMFANCTNLNSPSNIGTWNTSNITNMSYMFQNATVFNQNISNWNTSNVTNMSYMFYNATAFNQNISNWNTSNVTNMSYMFYNATAFNQNIGNWNTSNVTNMSYMFYNATAFNQNIGAWNTTNVTNMSSMFVNATAFNQNIGAWNTTNVTNMNSMFQNATAFNQDIGNWNTSNTINTYGMFYNATAFNQNIGNWNTNNVTIMSYMFRNATSFNQNIGNWNTSNVTIMNSMFQNATAFNQNIGNWNTSNVTNMNSMFYNATAFNQDIGTWNTSNVTEIGGMFYNATAFNQNIGNWNTTNVKNMGGMFSNADAFNQNIGAWNTANVTNMSSMFLYAMAFNQNIGNWNTSNVSNMSYMFQNAKAFNQNIGAWNTANVTDMSYMFQNANIFNQDIGNWNISKVTNMSGMFWNATSFNQNIGAWTFNTAVNMNNMLDNCGMNCSNYSATLIGWNSNPLPPTTRILGAMNRRYSTNAAAARANLVLATASGGKGWTIIGDAAYTTTPALVASSQAITATQSCESAIYTNPSVSTQKLIGLNANGNASFAPTSVVLNNQGNLTGGSGTFSAAGSGYYQSTDASNTLRVSKRLHTVVATGSHTTNGGVIVRVYYNPTENNNMTATAWPISSPSVTSGWFKHSGSSAQDVLNDMAPTGLSNVEFITPTATGTESGVSYVEFTVTSFSTFGYYSQATTILPIKLISFKADCQQDNVTLRWATASETNNESFAIERSTDAKNWEVVGTLKGYGNSNERQQYAFVDKNPLSETAYYRLKQTDFDGKYSYSPTAMSNCGGKGADVFEVYPNPSTNGIFHVNSTATNGRILVTDALGKMILETSTTNEANTKLDLSGYGSGIYLVRLISDGGTQTQKVSISQ</sequence>
<organism evidence="3 4">
    <name type="scientific">Flexibacter flexilis DSM 6793</name>
    <dbReference type="NCBI Taxonomy" id="927664"/>
    <lineage>
        <taxon>Bacteria</taxon>
        <taxon>Pseudomonadati</taxon>
        <taxon>Bacteroidota</taxon>
        <taxon>Cytophagia</taxon>
        <taxon>Cytophagales</taxon>
        <taxon>Flexibacteraceae</taxon>
        <taxon>Flexibacter</taxon>
    </lineage>
</organism>
<evidence type="ECO:0000313" key="4">
    <source>
        <dbReference type="Proteomes" id="UP000199514"/>
    </source>
</evidence>
<dbReference type="InterPro" id="IPR005046">
    <property type="entry name" value="DUF285"/>
</dbReference>
<dbReference type="NCBIfam" id="TIGR02167">
    <property type="entry name" value="Liste_lipo_26"/>
    <property type="match status" value="16"/>
</dbReference>
<dbReference type="Pfam" id="PF18962">
    <property type="entry name" value="Por_Secre_tail"/>
    <property type="match status" value="1"/>
</dbReference>
<reference evidence="3 4" key="1">
    <citation type="submission" date="2016-10" db="EMBL/GenBank/DDBJ databases">
        <authorList>
            <person name="de Groot N.N."/>
        </authorList>
    </citation>
    <scope>NUCLEOTIDE SEQUENCE [LARGE SCALE GENOMIC DNA]</scope>
    <source>
        <strain evidence="3 4">DSM 6793</strain>
    </source>
</reference>
<dbReference type="InterPro" id="IPR026444">
    <property type="entry name" value="Secre_tail"/>
</dbReference>
<feature type="chain" id="PRO_5011727093" evidence="1">
    <location>
        <begin position="24"/>
        <end position="1017"/>
    </location>
</feature>
<feature type="signal peptide" evidence="1">
    <location>
        <begin position="1"/>
        <end position="23"/>
    </location>
</feature>
<proteinExistence type="predicted"/>
<dbReference type="AlphaFoldDB" id="A0A1I1H4Y9"/>
<protein>
    <submittedName>
        <fullName evidence="3">Por secretion system C-terminal sorting domain-containing protein</fullName>
    </submittedName>
</protein>
<keyword evidence="4" id="KW-1185">Reference proteome</keyword>
<dbReference type="OrthoDB" id="1525027at2"/>
<dbReference type="NCBIfam" id="TIGR04183">
    <property type="entry name" value="Por_Secre_tail"/>
    <property type="match status" value="1"/>
</dbReference>
<dbReference type="EMBL" id="FOLE01000003">
    <property type="protein sequence ID" value="SFC19077.1"/>
    <property type="molecule type" value="Genomic_DNA"/>
</dbReference>
<dbReference type="STRING" id="927664.SAMN05421780_103215"/>
<accession>A0A1I1H4Y9</accession>
<keyword evidence="1" id="KW-0732">Signal</keyword>
<dbReference type="InterPro" id="IPR011889">
    <property type="entry name" value="Liste_lipo_26"/>
</dbReference>
<dbReference type="RefSeq" id="WP_091510139.1">
    <property type="nucleotide sequence ID" value="NZ_FOLE01000003.1"/>
</dbReference>
<dbReference type="Proteomes" id="UP000199514">
    <property type="component" value="Unassembled WGS sequence"/>
</dbReference>
<evidence type="ECO:0000313" key="3">
    <source>
        <dbReference type="EMBL" id="SFC19077.1"/>
    </source>
</evidence>
<gene>
    <name evidence="3" type="ORF">SAMN05421780_103215</name>
</gene>